<comment type="caution">
    <text evidence="1">The sequence shown here is derived from an EMBL/GenBank/DDBJ whole genome shotgun (WGS) entry which is preliminary data.</text>
</comment>
<dbReference type="EMBL" id="SSOD01000002">
    <property type="protein sequence ID" value="THF64459.1"/>
    <property type="molecule type" value="Genomic_DNA"/>
</dbReference>
<accession>A0A4S4AWN9</accession>
<evidence type="ECO:0000313" key="1">
    <source>
        <dbReference type="EMBL" id="THF64459.1"/>
    </source>
</evidence>
<organism evidence="1 2">
    <name type="scientific">Pseudothauera rhizosphaerae</name>
    <dbReference type="NCBI Taxonomy" id="2565932"/>
    <lineage>
        <taxon>Bacteria</taxon>
        <taxon>Pseudomonadati</taxon>
        <taxon>Pseudomonadota</taxon>
        <taxon>Betaproteobacteria</taxon>
        <taxon>Rhodocyclales</taxon>
        <taxon>Zoogloeaceae</taxon>
        <taxon>Pseudothauera</taxon>
    </lineage>
</organism>
<reference evidence="1 2" key="1">
    <citation type="submission" date="2019-04" db="EMBL/GenBank/DDBJ databases">
        <title>Azoarcus rhizosphaerae sp. nov. isolated from rhizosphere of Ficus religiosa.</title>
        <authorList>
            <person name="Lin S.-Y."/>
            <person name="Hameed A."/>
            <person name="Hsu Y.-H."/>
            <person name="Young C.-C."/>
        </authorList>
    </citation>
    <scope>NUCLEOTIDE SEQUENCE [LARGE SCALE GENOMIC DNA]</scope>
    <source>
        <strain evidence="1 2">CC-YHH848</strain>
    </source>
</reference>
<name>A0A4S4AWN9_9RHOO</name>
<dbReference type="AlphaFoldDB" id="A0A4S4AWN9"/>
<dbReference type="OrthoDB" id="5297125at2"/>
<dbReference type="Proteomes" id="UP000307956">
    <property type="component" value="Unassembled WGS sequence"/>
</dbReference>
<sequence>MTEPETIIVWRKPSGAPVSCLEKIKVLNENHAELRQTVRDIMEDALLMGCSEAQVRAAMHVLIDTVVPAFPERED</sequence>
<keyword evidence="2" id="KW-1185">Reference proteome</keyword>
<protein>
    <submittedName>
        <fullName evidence="1">Uncharacterized protein</fullName>
    </submittedName>
</protein>
<gene>
    <name evidence="1" type="ORF">E6O51_03000</name>
</gene>
<proteinExistence type="predicted"/>
<evidence type="ECO:0000313" key="2">
    <source>
        <dbReference type="Proteomes" id="UP000307956"/>
    </source>
</evidence>